<dbReference type="InterPro" id="IPR041431">
    <property type="entry name" value="Mvd1_C"/>
</dbReference>
<dbReference type="InterPro" id="IPR053859">
    <property type="entry name" value="MVD-like_N"/>
</dbReference>
<dbReference type="PANTHER" id="PTHR10977">
    <property type="entry name" value="DIPHOSPHOMEVALONATE DECARBOXYLASE"/>
    <property type="match status" value="1"/>
</dbReference>
<keyword evidence="16" id="KW-1185">Reference proteome</keyword>
<evidence type="ECO:0000256" key="1">
    <source>
        <dbReference type="ARBA" id="ARBA00005055"/>
    </source>
</evidence>
<evidence type="ECO:0000256" key="11">
    <source>
        <dbReference type="ARBA" id="ARBA00023221"/>
    </source>
</evidence>
<dbReference type="GO" id="GO:0016126">
    <property type="term" value="P:sterol biosynthetic process"/>
    <property type="evidence" value="ECO:0007669"/>
    <property type="project" value="UniProtKB-KW"/>
</dbReference>
<keyword evidence="5" id="KW-0547">Nucleotide-binding</keyword>
<keyword evidence="4" id="KW-0444">Lipid biosynthesis</keyword>
<comment type="pathway">
    <text evidence="1">Isoprenoid biosynthesis; isopentenyl diphosphate biosynthesis via mevalonate pathway; isopentenyl diphosphate from (R)-mevalonate: step 3/3.</text>
</comment>
<dbReference type="InterPro" id="IPR036554">
    <property type="entry name" value="GHMP_kinase_C_sf"/>
</dbReference>
<dbReference type="Proteomes" id="UP001139887">
    <property type="component" value="Unassembled WGS sequence"/>
</dbReference>
<dbReference type="FunFam" id="3.30.70.890:FF:000005">
    <property type="entry name" value="Diphosphomevalonate decarboxylase"/>
    <property type="match status" value="1"/>
</dbReference>
<evidence type="ECO:0000256" key="2">
    <source>
        <dbReference type="ARBA" id="ARBA00008831"/>
    </source>
</evidence>
<dbReference type="GO" id="GO:0019287">
    <property type="term" value="P:isopentenyl diphosphate biosynthetic process, mevalonate pathway"/>
    <property type="evidence" value="ECO:0007669"/>
    <property type="project" value="InterPro"/>
</dbReference>
<evidence type="ECO:0000259" key="14">
    <source>
        <dbReference type="Pfam" id="PF22700"/>
    </source>
</evidence>
<feature type="domain" description="Mvd1 C-terminal" evidence="13">
    <location>
        <begin position="150"/>
        <end position="344"/>
    </location>
</feature>
<organism evidence="15 16">
    <name type="scientific">Coemansia brasiliensis</name>
    <dbReference type="NCBI Taxonomy" id="2650707"/>
    <lineage>
        <taxon>Eukaryota</taxon>
        <taxon>Fungi</taxon>
        <taxon>Fungi incertae sedis</taxon>
        <taxon>Zoopagomycota</taxon>
        <taxon>Kickxellomycotina</taxon>
        <taxon>Kickxellomycetes</taxon>
        <taxon>Kickxellales</taxon>
        <taxon>Kickxellaceae</taxon>
        <taxon>Coemansia</taxon>
    </lineage>
</organism>
<dbReference type="SUPFAM" id="SSF54211">
    <property type="entry name" value="Ribosomal protein S5 domain 2-like"/>
    <property type="match status" value="1"/>
</dbReference>
<dbReference type="PIRSF" id="PIRSF015950">
    <property type="entry name" value="Mev_P_decrbx"/>
    <property type="match status" value="1"/>
</dbReference>
<feature type="non-terminal residue" evidence="15">
    <location>
        <position position="344"/>
    </location>
</feature>
<evidence type="ECO:0000256" key="6">
    <source>
        <dbReference type="ARBA" id="ARBA00022840"/>
    </source>
</evidence>
<dbReference type="Gene3D" id="3.30.230.10">
    <property type="match status" value="1"/>
</dbReference>
<dbReference type="FunFam" id="3.30.230.10:FF:000018">
    <property type="entry name" value="Diphosphomevalonate decarboxylase"/>
    <property type="match status" value="1"/>
</dbReference>
<evidence type="ECO:0000256" key="9">
    <source>
        <dbReference type="ARBA" id="ARBA00023098"/>
    </source>
</evidence>
<evidence type="ECO:0000313" key="16">
    <source>
        <dbReference type="Proteomes" id="UP001139887"/>
    </source>
</evidence>
<dbReference type="EC" id="4.1.1.33" evidence="3"/>
<feature type="domain" description="Diphosphomevalonate decarboxylase-like N-terminal" evidence="14">
    <location>
        <begin position="1"/>
        <end position="136"/>
    </location>
</feature>
<dbReference type="InterPro" id="IPR005935">
    <property type="entry name" value="Mev_decarb"/>
</dbReference>
<reference evidence="15" key="1">
    <citation type="submission" date="2022-07" db="EMBL/GenBank/DDBJ databases">
        <title>Phylogenomic reconstructions and comparative analyses of Kickxellomycotina fungi.</title>
        <authorList>
            <person name="Reynolds N.K."/>
            <person name="Stajich J.E."/>
            <person name="Barry K."/>
            <person name="Grigoriev I.V."/>
            <person name="Crous P."/>
            <person name="Smith M.E."/>
        </authorList>
    </citation>
    <scope>NUCLEOTIDE SEQUENCE</scope>
    <source>
        <strain evidence="15">NRRL 1566</strain>
    </source>
</reference>
<dbReference type="EMBL" id="JANBUW010001943">
    <property type="protein sequence ID" value="KAJ2842032.1"/>
    <property type="molecule type" value="Genomic_DNA"/>
</dbReference>
<keyword evidence="11" id="KW-0753">Steroid metabolism</keyword>
<dbReference type="Pfam" id="PF22700">
    <property type="entry name" value="MVD-like_N"/>
    <property type="match status" value="1"/>
</dbReference>
<sequence>TRTTIRASKDFSGDRLWLNGIEEDVSASKRLTNCITTARKLRKALEQQNADAVPLSTWGLHICSENNFPTAAGLASSASGYAALVSALGALFELPQTPSELSRVARVGSGSACRSMFGGFVAWQAGVSADGADSLAVQIADREHWPELQALILVVSDQKKAISSTAGMQTTVETSRLFAERVKTVVPQRMVAMQNAIAARDFAAFAEITMRDSNQFHAVCLDTFPPISYMNDTSRAIVGLVHAFNSAVGRVAAAYTYDAGPNAVIYALKDDMRDIVELFTSCFPRPEAVPSEAFYANSFGVFESPNDAGTRITKPEVAELAQTAGKFTAGSVRRIIHTEVGDGP</sequence>
<evidence type="ECO:0000256" key="4">
    <source>
        <dbReference type="ARBA" id="ARBA00022516"/>
    </source>
</evidence>
<dbReference type="AlphaFoldDB" id="A0A9W8I540"/>
<feature type="non-terminal residue" evidence="15">
    <location>
        <position position="1"/>
    </location>
</feature>
<dbReference type="PANTHER" id="PTHR10977:SF3">
    <property type="entry name" value="DIPHOSPHOMEVALONATE DECARBOXYLASE"/>
    <property type="match status" value="1"/>
</dbReference>
<keyword evidence="10" id="KW-1207">Sterol metabolism</keyword>
<evidence type="ECO:0000256" key="10">
    <source>
        <dbReference type="ARBA" id="ARBA00023166"/>
    </source>
</evidence>
<protein>
    <recommendedName>
        <fullName evidence="3">diphosphomevalonate decarboxylase</fullName>
        <ecNumber evidence="3">4.1.1.33</ecNumber>
    </recommendedName>
</protein>
<keyword evidence="12 15" id="KW-0456">Lyase</keyword>
<evidence type="ECO:0000313" key="15">
    <source>
        <dbReference type="EMBL" id="KAJ2842032.1"/>
    </source>
</evidence>
<name>A0A9W8I540_9FUNG</name>
<comment type="similarity">
    <text evidence="2">Belongs to the diphosphomevalonate decarboxylase family.</text>
</comment>
<dbReference type="Pfam" id="PF18376">
    <property type="entry name" value="MDD_C"/>
    <property type="match status" value="1"/>
</dbReference>
<accession>A0A9W8I540</accession>
<evidence type="ECO:0000256" key="12">
    <source>
        <dbReference type="ARBA" id="ARBA00023239"/>
    </source>
</evidence>
<dbReference type="GO" id="GO:0005524">
    <property type="term" value="F:ATP binding"/>
    <property type="evidence" value="ECO:0007669"/>
    <property type="project" value="UniProtKB-KW"/>
</dbReference>
<dbReference type="OrthoDB" id="10253702at2759"/>
<evidence type="ECO:0000256" key="3">
    <source>
        <dbReference type="ARBA" id="ARBA00012296"/>
    </source>
</evidence>
<dbReference type="NCBIfam" id="TIGR01240">
    <property type="entry name" value="mevDPdecarb"/>
    <property type="match status" value="1"/>
</dbReference>
<gene>
    <name evidence="15" type="primary">MVD1</name>
    <name evidence="15" type="ORF">IWW36_006057</name>
</gene>
<dbReference type="InterPro" id="IPR020568">
    <property type="entry name" value="Ribosomal_Su5_D2-typ_SF"/>
</dbReference>
<evidence type="ECO:0000259" key="13">
    <source>
        <dbReference type="Pfam" id="PF18376"/>
    </source>
</evidence>
<keyword evidence="9" id="KW-0443">Lipid metabolism</keyword>
<evidence type="ECO:0000256" key="5">
    <source>
        <dbReference type="ARBA" id="ARBA00022741"/>
    </source>
</evidence>
<keyword evidence="8" id="KW-0756">Sterol biosynthesis</keyword>
<dbReference type="InterPro" id="IPR029765">
    <property type="entry name" value="Mev_diP_decarb"/>
</dbReference>
<dbReference type="InterPro" id="IPR014721">
    <property type="entry name" value="Ribsml_uS5_D2-typ_fold_subgr"/>
</dbReference>
<keyword evidence="6" id="KW-0067">ATP-binding</keyword>
<dbReference type="GO" id="GO:0005829">
    <property type="term" value="C:cytosol"/>
    <property type="evidence" value="ECO:0007669"/>
    <property type="project" value="InterPro"/>
</dbReference>
<dbReference type="Gene3D" id="3.30.70.890">
    <property type="entry name" value="GHMP kinase, C-terminal domain"/>
    <property type="match status" value="1"/>
</dbReference>
<dbReference type="GO" id="GO:0004163">
    <property type="term" value="F:diphosphomevalonate decarboxylase activity"/>
    <property type="evidence" value="ECO:0007669"/>
    <property type="project" value="UniProtKB-EC"/>
</dbReference>
<comment type="caution">
    <text evidence="15">The sequence shown here is derived from an EMBL/GenBank/DDBJ whole genome shotgun (WGS) entry which is preliminary data.</text>
</comment>
<dbReference type="SUPFAM" id="SSF55060">
    <property type="entry name" value="GHMP Kinase, C-terminal domain"/>
    <property type="match status" value="1"/>
</dbReference>
<evidence type="ECO:0000256" key="7">
    <source>
        <dbReference type="ARBA" id="ARBA00022955"/>
    </source>
</evidence>
<proteinExistence type="inferred from homology"/>
<evidence type="ECO:0000256" key="8">
    <source>
        <dbReference type="ARBA" id="ARBA00023011"/>
    </source>
</evidence>
<keyword evidence="7" id="KW-0752">Steroid biosynthesis</keyword>